<gene>
    <name evidence="2" type="ORF">FB467_3656</name>
</gene>
<dbReference type="PANTHER" id="PTHR43603:SF1">
    <property type="entry name" value="ZINC-REGULATED GTPASE METALLOPROTEIN ACTIVATOR 1"/>
    <property type="match status" value="1"/>
</dbReference>
<dbReference type="SMART" id="SM00833">
    <property type="entry name" value="CobW_C"/>
    <property type="match status" value="1"/>
</dbReference>
<evidence type="ECO:0000313" key="2">
    <source>
        <dbReference type="EMBL" id="TQL52470.1"/>
    </source>
</evidence>
<evidence type="ECO:0000259" key="1">
    <source>
        <dbReference type="SMART" id="SM00833"/>
    </source>
</evidence>
<dbReference type="Pfam" id="PF07683">
    <property type="entry name" value="CobW_C"/>
    <property type="match status" value="1"/>
</dbReference>
<protein>
    <submittedName>
        <fullName evidence="2">G3E family GTPase</fullName>
    </submittedName>
</protein>
<comment type="caution">
    <text evidence="2">The sequence shown here is derived from an EMBL/GenBank/DDBJ whole genome shotgun (WGS) entry which is preliminary data.</text>
</comment>
<feature type="domain" description="CobW C-terminal" evidence="1">
    <location>
        <begin position="237"/>
        <end position="329"/>
    </location>
</feature>
<name>A0A542YWJ4_9MICO</name>
<dbReference type="InterPro" id="IPR027417">
    <property type="entry name" value="P-loop_NTPase"/>
</dbReference>
<dbReference type="Gene3D" id="3.40.50.300">
    <property type="entry name" value="P-loop containing nucleotide triphosphate hydrolases"/>
    <property type="match status" value="1"/>
</dbReference>
<dbReference type="InterPro" id="IPR051927">
    <property type="entry name" value="Zn_Chap_cDPG_Synth"/>
</dbReference>
<organism evidence="2 3">
    <name type="scientific">Ornithinicoccus hortensis</name>
    <dbReference type="NCBI Taxonomy" id="82346"/>
    <lineage>
        <taxon>Bacteria</taxon>
        <taxon>Bacillati</taxon>
        <taxon>Actinomycetota</taxon>
        <taxon>Actinomycetes</taxon>
        <taxon>Micrococcales</taxon>
        <taxon>Intrasporangiaceae</taxon>
        <taxon>Ornithinicoccus</taxon>
    </lineage>
</organism>
<dbReference type="SUPFAM" id="SSF90002">
    <property type="entry name" value="Hypothetical protein YjiA, C-terminal domain"/>
    <property type="match status" value="1"/>
</dbReference>
<proteinExistence type="predicted"/>
<dbReference type="Proteomes" id="UP000319516">
    <property type="component" value="Unassembled WGS sequence"/>
</dbReference>
<accession>A0A542YWJ4</accession>
<dbReference type="AlphaFoldDB" id="A0A542YWJ4"/>
<reference evidence="2 3" key="1">
    <citation type="submission" date="2019-06" db="EMBL/GenBank/DDBJ databases">
        <title>Sequencing the genomes of 1000 actinobacteria strains.</title>
        <authorList>
            <person name="Klenk H.-P."/>
        </authorList>
    </citation>
    <scope>NUCLEOTIDE SEQUENCE [LARGE SCALE GENOMIC DNA]</scope>
    <source>
        <strain evidence="2 3">DSM 12335</strain>
    </source>
</reference>
<dbReference type="PANTHER" id="PTHR43603">
    <property type="entry name" value="COBW DOMAIN-CONTAINING PROTEIN DDB_G0274527"/>
    <property type="match status" value="1"/>
</dbReference>
<dbReference type="InterPro" id="IPR011629">
    <property type="entry name" value="CobW-like_C"/>
</dbReference>
<sequence length="360" mass="38707">MPTPLYLVTGLHAESMAAATLGLQFDLPDPVVVRHEVDVAAGTLRRTVSDITGVLEREVVRLEHACASCAVREDVIPTLERLGQLDRWQAIVVHLPVAADGSSVCRVLGADRRVAPSVRAAAVVLALDGPGVVGDLLGDDLLSERFPVATAGDHRGVGEVLAAMVEYADLVAVFGDVGPDGTDLLRHLARPGVRLGLGGPDLPAGALLAGLHDHRASERWVAEVYQGRWREAQGPSAWRMELTTTLPLHPERFREGVPALGSGRLRTRGCFWVASRPGQVGVWDGAGGQVSIGTRGSWGRARPLTRLLFTGLLEDDVRPRLREAFDGVLLTDDELRARGPRWEVARDGLEPWLGAIRRAA</sequence>
<evidence type="ECO:0000313" key="3">
    <source>
        <dbReference type="Proteomes" id="UP000319516"/>
    </source>
</evidence>
<dbReference type="EMBL" id="VFOP01000001">
    <property type="protein sequence ID" value="TQL52470.1"/>
    <property type="molecule type" value="Genomic_DNA"/>
</dbReference>
<keyword evidence="3" id="KW-1185">Reference proteome</keyword>